<dbReference type="GO" id="GO:0005886">
    <property type="term" value="C:plasma membrane"/>
    <property type="evidence" value="ECO:0007669"/>
    <property type="project" value="TreeGrafter"/>
</dbReference>
<proteinExistence type="predicted"/>
<dbReference type="InterPro" id="IPR007844">
    <property type="entry name" value="AsmA"/>
</dbReference>
<gene>
    <name evidence="3" type="ORF">GFB47_07225</name>
</gene>
<dbReference type="GO" id="GO:0090313">
    <property type="term" value="P:regulation of protein targeting to membrane"/>
    <property type="evidence" value="ECO:0007669"/>
    <property type="project" value="TreeGrafter"/>
</dbReference>
<feature type="compositionally biased region" description="Low complexity" evidence="1">
    <location>
        <begin position="415"/>
        <end position="433"/>
    </location>
</feature>
<organism evidence="3 4">
    <name type="scientific">Vibrio algicola</name>
    <dbReference type="NCBI Taxonomy" id="2662262"/>
    <lineage>
        <taxon>Bacteria</taxon>
        <taxon>Pseudomonadati</taxon>
        <taxon>Pseudomonadota</taxon>
        <taxon>Gammaproteobacteria</taxon>
        <taxon>Vibrionales</taxon>
        <taxon>Vibrionaceae</taxon>
        <taxon>Vibrio</taxon>
    </lineage>
</organism>
<evidence type="ECO:0000256" key="1">
    <source>
        <dbReference type="SAM" id="MobiDB-lite"/>
    </source>
</evidence>
<evidence type="ECO:0000259" key="2">
    <source>
        <dbReference type="Pfam" id="PF05170"/>
    </source>
</evidence>
<dbReference type="Proteomes" id="UP000348942">
    <property type="component" value="Chromosome 1"/>
</dbReference>
<reference evidence="3 4" key="1">
    <citation type="submission" date="2019-10" db="EMBL/GenBank/DDBJ databases">
        <title>Vibrio sp. nov., isolated from Coralline algae surface.</title>
        <authorList>
            <person name="Geng Y."/>
            <person name="Zhang X."/>
        </authorList>
    </citation>
    <scope>NUCLEOTIDE SEQUENCE [LARGE SCALE GENOMIC DNA]</scope>
    <source>
        <strain evidence="3 4">SM1977</strain>
    </source>
</reference>
<accession>A0A5Q0TDL4</accession>
<keyword evidence="4" id="KW-1185">Reference proteome</keyword>
<name>A0A5Q0TDL4_9VIBR</name>
<feature type="region of interest" description="Disordered" evidence="1">
    <location>
        <begin position="134"/>
        <end position="164"/>
    </location>
</feature>
<dbReference type="PANTHER" id="PTHR30441">
    <property type="entry name" value="DUF748 DOMAIN-CONTAINING PROTEIN"/>
    <property type="match status" value="1"/>
</dbReference>
<dbReference type="AlphaFoldDB" id="A0A5Q0TDL4"/>
<feature type="compositionally biased region" description="Polar residues" evidence="1">
    <location>
        <begin position="138"/>
        <end position="164"/>
    </location>
</feature>
<dbReference type="RefSeq" id="WP_153447372.1">
    <property type="nucleotide sequence ID" value="NZ_CP045699.1"/>
</dbReference>
<dbReference type="EMBL" id="CP045699">
    <property type="protein sequence ID" value="QGA65223.1"/>
    <property type="molecule type" value="Genomic_DNA"/>
</dbReference>
<evidence type="ECO:0000313" key="3">
    <source>
        <dbReference type="EMBL" id="QGA65223.1"/>
    </source>
</evidence>
<feature type="domain" description="AsmA" evidence="2">
    <location>
        <begin position="1"/>
        <end position="617"/>
    </location>
</feature>
<dbReference type="InterPro" id="IPR052894">
    <property type="entry name" value="AsmA-related"/>
</dbReference>
<evidence type="ECO:0000313" key="4">
    <source>
        <dbReference type="Proteomes" id="UP000348942"/>
    </source>
</evidence>
<protein>
    <submittedName>
        <fullName evidence="3">AsmA family protein</fullName>
    </submittedName>
</protein>
<dbReference type="PANTHER" id="PTHR30441:SF4">
    <property type="entry name" value="PROTEIN ASMA"/>
    <property type="match status" value="1"/>
</dbReference>
<dbReference type="Pfam" id="PF05170">
    <property type="entry name" value="AsmA"/>
    <property type="match status" value="1"/>
</dbReference>
<sequence length="734" mass="79429">MKKVLIFLSVPIIAIGIAVLALVVFVNPNQFKPLIIEQTKAQTGFDLVIDGDIEWSFFPHLGFNIGKTELLNPNGFKRPQIVKIDSVGLDVSVLPLLERRLDIGDINLTGADIFIQTKKDGSSNLDIAKQSLEHNAQEESGQQNETQQDSESGPTPDSPASDQIGSQWTVSLAGITVNNAKLEMLDQQKGTEIALSNVNFALSQFAFDEWSQAEFSLSGRNNKQTFSAAGKTEFKLSQDLKNYELRNLDTQASFKDGATDIKKISLQLATFKFDQANELKLAVQGSASGMNIDMTHSAKLTVNKAMSLVRLDDMDLKAKLDGKTLPLSPMTIAMKSSLSFDLNKQYLDLKLNKLTANDLVFDGSTQVSLAASIPKIVFALHSPEINVDALLKQMEAPQPAATKTASVDSKDKTSKQSTSKQQAPKQQTATKSTSATEPDLSATRTLDVTGKVTIDKLVASNAKMQNVATQFKVNRGVIDLQRFAANLYQGSVLATAHIDARKSVASYKVHKVVKGVQVQPLLADVSEMDFVSGTGNINVDVSGKSLIPDTLKKNLAGTVKISFQDGSLYGVNLPYEFRNAKAKLKGETIAADKVKKTDFSALTATMKLSKGVMTTNNLTMQSPLLRILGSGHANYVNETLDFLVKTSVVGSMKGQGGKDLDDLKDLTIPVTLKGSWAAPSVGIDLKSMFSSESKQKAQKEINKGIDKLLGSDKDSDKNKELKEAAGGLLNSLFK</sequence>
<feature type="region of interest" description="Disordered" evidence="1">
    <location>
        <begin position="398"/>
        <end position="442"/>
    </location>
</feature>